<evidence type="ECO:0000313" key="1">
    <source>
        <dbReference type="EMBL" id="SKA66562.1"/>
    </source>
</evidence>
<reference evidence="1 2" key="1">
    <citation type="submission" date="2017-02" db="EMBL/GenBank/DDBJ databases">
        <authorList>
            <person name="Peterson S.W."/>
        </authorList>
    </citation>
    <scope>NUCLEOTIDE SEQUENCE [LARGE SCALE GENOMIC DNA]</scope>
    <source>
        <strain evidence="1 2">DSM 18034</strain>
    </source>
</reference>
<evidence type="ECO:0000313" key="2">
    <source>
        <dbReference type="Proteomes" id="UP000189733"/>
    </source>
</evidence>
<protein>
    <recommendedName>
        <fullName evidence="3">Zinc-or iron-chelating domain-containing protein</fullName>
    </recommendedName>
</protein>
<evidence type="ECO:0008006" key="3">
    <source>
        <dbReference type="Google" id="ProtNLM"/>
    </source>
</evidence>
<dbReference type="OrthoDB" id="9810361at2"/>
<dbReference type="AlphaFoldDB" id="A0A1T4VNK0"/>
<keyword evidence="2" id="KW-1185">Reference proteome</keyword>
<accession>A0A1T4VNK0</accession>
<gene>
    <name evidence="1" type="ORF">SAMN02745702_00620</name>
</gene>
<dbReference type="RefSeq" id="WP_078683943.1">
    <property type="nucleotide sequence ID" value="NZ_FUYA01000002.1"/>
</dbReference>
<dbReference type="EMBL" id="FUYA01000002">
    <property type="protein sequence ID" value="SKA66562.1"/>
    <property type="molecule type" value="Genomic_DNA"/>
</dbReference>
<sequence>MTQTISAFECKMCGHCCKGEGGIIMAAKDQKRLAEFLGLELDEMRSSYTEEKSGKIRLITGDDGYCIFFKQGKGCGVHPGRPDICRAWPFFKGNLIDETSWEMVQEYCPGICAEAGHKEFQRQGLEYLRSLEIEEAEDTPEALTHVLKTL</sequence>
<dbReference type="InterPro" id="IPR005358">
    <property type="entry name" value="Puta_zinc/iron-chelating_dom"/>
</dbReference>
<name>A0A1T4VNK0_9BACT</name>
<proteinExistence type="predicted"/>
<dbReference type="Pfam" id="PF03692">
    <property type="entry name" value="CxxCxxCC"/>
    <property type="match status" value="1"/>
</dbReference>
<dbReference type="STRING" id="1121442.SAMN02745702_00620"/>
<dbReference type="PANTHER" id="PTHR35866:SF1">
    <property type="entry name" value="YKGJ FAMILY CYSTEINE CLUSTER PROTEIN"/>
    <property type="match status" value="1"/>
</dbReference>
<dbReference type="Proteomes" id="UP000189733">
    <property type="component" value="Unassembled WGS sequence"/>
</dbReference>
<organism evidence="1 2">
    <name type="scientific">Desulfobaculum bizertense DSM 18034</name>
    <dbReference type="NCBI Taxonomy" id="1121442"/>
    <lineage>
        <taxon>Bacteria</taxon>
        <taxon>Pseudomonadati</taxon>
        <taxon>Thermodesulfobacteriota</taxon>
        <taxon>Desulfovibrionia</taxon>
        <taxon>Desulfovibrionales</taxon>
        <taxon>Desulfovibrionaceae</taxon>
        <taxon>Desulfobaculum</taxon>
    </lineage>
</organism>
<dbReference type="PANTHER" id="PTHR35866">
    <property type="entry name" value="PUTATIVE-RELATED"/>
    <property type="match status" value="1"/>
</dbReference>